<reference evidence="2" key="1">
    <citation type="submission" date="2020-02" db="EMBL/GenBank/DDBJ databases">
        <authorList>
            <person name="Meier V. D."/>
        </authorList>
    </citation>
    <scope>NUCLEOTIDE SEQUENCE</scope>
    <source>
        <strain evidence="2">AVDCRST_MAG05</strain>
    </source>
</reference>
<organism evidence="2">
    <name type="scientific">uncultured Rubrobacteraceae bacterium</name>
    <dbReference type="NCBI Taxonomy" id="349277"/>
    <lineage>
        <taxon>Bacteria</taxon>
        <taxon>Bacillati</taxon>
        <taxon>Actinomycetota</taxon>
        <taxon>Rubrobacteria</taxon>
        <taxon>Rubrobacterales</taxon>
        <taxon>Rubrobacteraceae</taxon>
        <taxon>environmental samples</taxon>
    </lineage>
</organism>
<dbReference type="InterPro" id="IPR036866">
    <property type="entry name" value="RibonucZ/Hydroxyglut_hydro"/>
</dbReference>
<dbReference type="Gene3D" id="3.60.15.10">
    <property type="entry name" value="Ribonuclease Z/Hydroxyacylglutathione hydrolase-like"/>
    <property type="match status" value="1"/>
</dbReference>
<proteinExistence type="predicted"/>
<feature type="domain" description="Metallo-beta-lactamase" evidence="1">
    <location>
        <begin position="16"/>
        <end position="215"/>
    </location>
</feature>
<dbReference type="InterPro" id="IPR001279">
    <property type="entry name" value="Metallo-B-lactamas"/>
</dbReference>
<sequence>MRVETIDLNFMGTERVIASFLLLGTGSAAIVETGPTSCLERLQAGLEANGVSPEDVRDVLLTHIHLDHAGASGHLAEFLPNATFYVHELGYPHLADPSKLVKSATRIYGERMDELWGEARPVPEERLVVLGDGEEVEVAGGRLVAHDTPGHAYHHLAYLEPDGGSLFAGDVAGIRLPGQSYVRPPTPPPEIDVEAWVRSIENIRKITPATLHPTHFGSYEDVGRHLSELEQRLQDWLLFVEGRTDEGASPEEISEELKMKGDAEMLAEGAAPEESGRYDLAGNYEMLTAGILRYVEKRRRES</sequence>
<dbReference type="PANTHER" id="PTHR42951:SF22">
    <property type="entry name" value="METALLO BETA-LACTAMASE SUPERFAMILY LIPOPROTEIN"/>
    <property type="match status" value="1"/>
</dbReference>
<keyword evidence="2" id="KW-0378">Hydrolase</keyword>
<dbReference type="Pfam" id="PF00753">
    <property type="entry name" value="Lactamase_B"/>
    <property type="match status" value="1"/>
</dbReference>
<protein>
    <submittedName>
        <fullName evidence="2">MBL-fold metallo-hydrolase superfamily</fullName>
    </submittedName>
</protein>
<dbReference type="GO" id="GO:0016787">
    <property type="term" value="F:hydrolase activity"/>
    <property type="evidence" value="ECO:0007669"/>
    <property type="project" value="UniProtKB-KW"/>
</dbReference>
<dbReference type="AlphaFoldDB" id="A0A6J4T4F6"/>
<accession>A0A6J4T4F6</accession>
<dbReference type="InterPro" id="IPR050855">
    <property type="entry name" value="NDM-1-like"/>
</dbReference>
<name>A0A6J4T4F6_9ACTN</name>
<evidence type="ECO:0000259" key="1">
    <source>
        <dbReference type="SMART" id="SM00849"/>
    </source>
</evidence>
<gene>
    <name evidence="2" type="ORF">AVDCRST_MAG05-3183</name>
</gene>
<dbReference type="InterPro" id="IPR037482">
    <property type="entry name" value="ST1585_MBL-fold"/>
</dbReference>
<evidence type="ECO:0000313" key="2">
    <source>
        <dbReference type="EMBL" id="CAA9513885.1"/>
    </source>
</evidence>
<dbReference type="CDD" id="cd07726">
    <property type="entry name" value="ST1585-like_MBL-fold"/>
    <property type="match status" value="1"/>
</dbReference>
<dbReference type="SMART" id="SM00849">
    <property type="entry name" value="Lactamase_B"/>
    <property type="match status" value="1"/>
</dbReference>
<dbReference type="EMBL" id="CADCVM010000360">
    <property type="protein sequence ID" value="CAA9513885.1"/>
    <property type="molecule type" value="Genomic_DNA"/>
</dbReference>
<dbReference type="SUPFAM" id="SSF56281">
    <property type="entry name" value="Metallo-hydrolase/oxidoreductase"/>
    <property type="match status" value="1"/>
</dbReference>
<dbReference type="PANTHER" id="PTHR42951">
    <property type="entry name" value="METALLO-BETA-LACTAMASE DOMAIN-CONTAINING"/>
    <property type="match status" value="1"/>
</dbReference>